<dbReference type="InterPro" id="IPR001928">
    <property type="entry name" value="Endothln-like_toxin"/>
</dbReference>
<keyword evidence="5" id="KW-0839">Vasoconstrictor</keyword>
<dbReference type="PANTHER" id="PTHR13874:SF12">
    <property type="entry name" value="ENDOTHELIN-3A"/>
    <property type="match status" value="1"/>
</dbReference>
<dbReference type="GO" id="GO:0014826">
    <property type="term" value="P:vein smooth muscle contraction"/>
    <property type="evidence" value="ECO:0007669"/>
    <property type="project" value="TreeGrafter"/>
</dbReference>
<dbReference type="SMART" id="SM00272">
    <property type="entry name" value="END"/>
    <property type="match status" value="2"/>
</dbReference>
<dbReference type="GO" id="GO:0003100">
    <property type="term" value="P:regulation of systemic arterial blood pressure by endothelin"/>
    <property type="evidence" value="ECO:0007669"/>
    <property type="project" value="TreeGrafter"/>
</dbReference>
<proteinExistence type="inferred from homology"/>
<dbReference type="GO" id="GO:0005179">
    <property type="term" value="F:hormone activity"/>
    <property type="evidence" value="ECO:0007669"/>
    <property type="project" value="TreeGrafter"/>
</dbReference>
<accession>A0AAV1GWP0</accession>
<comment type="similarity">
    <text evidence="2">Belongs to the endothelin/sarafotoxin family.</text>
</comment>
<evidence type="ECO:0000256" key="4">
    <source>
        <dbReference type="ARBA" id="ARBA00022858"/>
    </source>
</evidence>
<dbReference type="PANTHER" id="PTHR13874">
    <property type="entry name" value="ENDOTHELIN"/>
    <property type="match status" value="1"/>
</dbReference>
<protein>
    <submittedName>
        <fullName evidence="8">Endothelin-1</fullName>
    </submittedName>
</protein>
<dbReference type="GO" id="GO:0019229">
    <property type="term" value="P:regulation of vasoconstriction"/>
    <property type="evidence" value="ECO:0007669"/>
    <property type="project" value="InterPro"/>
</dbReference>
<gene>
    <name evidence="8" type="ORF">XNOV1_A012396</name>
</gene>
<organism evidence="8 9">
    <name type="scientific">Xyrichtys novacula</name>
    <name type="common">Pearly razorfish</name>
    <name type="synonym">Hemipteronotus novacula</name>
    <dbReference type="NCBI Taxonomy" id="13765"/>
    <lineage>
        <taxon>Eukaryota</taxon>
        <taxon>Metazoa</taxon>
        <taxon>Chordata</taxon>
        <taxon>Craniata</taxon>
        <taxon>Vertebrata</taxon>
        <taxon>Euteleostomi</taxon>
        <taxon>Actinopterygii</taxon>
        <taxon>Neopterygii</taxon>
        <taxon>Teleostei</taxon>
        <taxon>Neoteleostei</taxon>
        <taxon>Acanthomorphata</taxon>
        <taxon>Eupercaria</taxon>
        <taxon>Labriformes</taxon>
        <taxon>Labridae</taxon>
        <taxon>Xyrichtys</taxon>
    </lineage>
</organism>
<feature type="signal peptide" evidence="6">
    <location>
        <begin position="1"/>
        <end position="21"/>
    </location>
</feature>
<evidence type="ECO:0000313" key="9">
    <source>
        <dbReference type="Proteomes" id="UP001178508"/>
    </source>
</evidence>
<dbReference type="PRINTS" id="PR00365">
    <property type="entry name" value="ENDOTHELIN"/>
</dbReference>
<keyword evidence="3" id="KW-0964">Secreted</keyword>
<reference evidence="8" key="1">
    <citation type="submission" date="2023-08" db="EMBL/GenBank/DDBJ databases">
        <authorList>
            <person name="Alioto T."/>
            <person name="Alioto T."/>
            <person name="Gomez Garrido J."/>
        </authorList>
    </citation>
    <scope>NUCLEOTIDE SEQUENCE</scope>
</reference>
<dbReference type="PROSITE" id="PS00270">
    <property type="entry name" value="ENDOTHELIN"/>
    <property type="match status" value="2"/>
</dbReference>
<dbReference type="GO" id="GO:0006874">
    <property type="term" value="P:intracellular calcium ion homeostasis"/>
    <property type="evidence" value="ECO:0007669"/>
    <property type="project" value="TreeGrafter"/>
</dbReference>
<dbReference type="GO" id="GO:0031708">
    <property type="term" value="F:endothelin B receptor binding"/>
    <property type="evidence" value="ECO:0007669"/>
    <property type="project" value="TreeGrafter"/>
</dbReference>
<dbReference type="GO" id="GO:0005615">
    <property type="term" value="C:extracellular space"/>
    <property type="evidence" value="ECO:0007669"/>
    <property type="project" value="TreeGrafter"/>
</dbReference>
<dbReference type="AlphaFoldDB" id="A0AAV1GWP0"/>
<dbReference type="InterPro" id="IPR020475">
    <property type="entry name" value="Endothelin"/>
</dbReference>
<evidence type="ECO:0000256" key="3">
    <source>
        <dbReference type="ARBA" id="ARBA00022525"/>
    </source>
</evidence>
<dbReference type="Pfam" id="PF00322">
    <property type="entry name" value="Endothelin"/>
    <property type="match status" value="1"/>
</dbReference>
<evidence type="ECO:0000256" key="5">
    <source>
        <dbReference type="ARBA" id="ARBA00023322"/>
    </source>
</evidence>
<evidence type="ECO:0000256" key="2">
    <source>
        <dbReference type="ARBA" id="ARBA00010959"/>
    </source>
</evidence>
<feature type="domain" description="Endothelin-like toxin" evidence="7">
    <location>
        <begin position="49"/>
        <end position="70"/>
    </location>
</feature>
<dbReference type="EMBL" id="OY660880">
    <property type="protein sequence ID" value="CAJ1077760.1"/>
    <property type="molecule type" value="Genomic_DNA"/>
</dbReference>
<evidence type="ECO:0000259" key="7">
    <source>
        <dbReference type="SMART" id="SM00272"/>
    </source>
</evidence>
<evidence type="ECO:0000256" key="6">
    <source>
        <dbReference type="SAM" id="SignalP"/>
    </source>
</evidence>
<dbReference type="InterPro" id="IPR019764">
    <property type="entry name" value="Endothelin_toxin_CS"/>
</dbReference>
<evidence type="ECO:0000313" key="8">
    <source>
        <dbReference type="EMBL" id="CAJ1077760.1"/>
    </source>
</evidence>
<dbReference type="Proteomes" id="UP001178508">
    <property type="component" value="Chromosome 17"/>
</dbReference>
<evidence type="ECO:0000256" key="1">
    <source>
        <dbReference type="ARBA" id="ARBA00004613"/>
    </source>
</evidence>
<keyword evidence="6" id="KW-0732">Signal</keyword>
<comment type="subcellular location">
    <subcellularLocation>
        <location evidence="1">Secreted</location>
    </subcellularLocation>
</comment>
<keyword evidence="4" id="KW-0838">Vasoactive</keyword>
<name>A0AAV1GWP0_XYRNO</name>
<sequence length="149" mass="17188">MDFMYFWLLATTLMLIHQHQASTVSVMSSKMEEGPLTQLPHTAHRREKRCSCENQKDKECIFFCHIGIVWVNTPSHVVPYGFGSVRLRRELGRCLCTASQDTECLSFCSAHTQTEVDGALVDRKSDKRSKGNWEALWEKRSRHALKQKT</sequence>
<keyword evidence="9" id="KW-1185">Reference proteome</keyword>
<feature type="chain" id="PRO_5043987529" evidence="6">
    <location>
        <begin position="22"/>
        <end position="149"/>
    </location>
</feature>
<feature type="domain" description="Endothelin-like toxin" evidence="7">
    <location>
        <begin position="93"/>
        <end position="114"/>
    </location>
</feature>